<reference evidence="2 3" key="1">
    <citation type="submission" date="2019-09" db="EMBL/GenBank/DDBJ databases">
        <title>Phylogeny of genus Pseudoclavibacter and closely related genus.</title>
        <authorList>
            <person name="Li Y."/>
        </authorList>
    </citation>
    <scope>NUCLEOTIDE SEQUENCE [LARGE SCALE GENOMIC DNA]</scope>
    <source>
        <strain evidence="2 3">THG-MD12</strain>
    </source>
</reference>
<keyword evidence="3" id="KW-1185">Reference proteome</keyword>
<dbReference type="InterPro" id="IPR013113">
    <property type="entry name" value="SIP_FAD-bd"/>
</dbReference>
<dbReference type="Proteomes" id="UP000490386">
    <property type="component" value="Unassembled WGS sequence"/>
</dbReference>
<dbReference type="SUPFAM" id="SSF63380">
    <property type="entry name" value="Riboflavin synthase domain-like"/>
    <property type="match status" value="1"/>
</dbReference>
<dbReference type="AlphaFoldDB" id="A0A7J5B0B1"/>
<dbReference type="OrthoDB" id="9814826at2"/>
<evidence type="ECO:0000313" key="3">
    <source>
        <dbReference type="Proteomes" id="UP000490386"/>
    </source>
</evidence>
<proteinExistence type="predicted"/>
<dbReference type="Gene3D" id="2.40.30.10">
    <property type="entry name" value="Translation factors"/>
    <property type="match status" value="1"/>
</dbReference>
<dbReference type="Pfam" id="PF08021">
    <property type="entry name" value="FAD_binding_9"/>
    <property type="match status" value="1"/>
</dbReference>
<dbReference type="InterPro" id="IPR039261">
    <property type="entry name" value="FNR_nucleotide-bd"/>
</dbReference>
<dbReference type="InterPro" id="IPR007037">
    <property type="entry name" value="SIP_rossman_dom"/>
</dbReference>
<evidence type="ECO:0000313" key="2">
    <source>
        <dbReference type="EMBL" id="KAB1637300.1"/>
    </source>
</evidence>
<dbReference type="PANTHER" id="PTHR30157:SF0">
    <property type="entry name" value="NADPH-DEPENDENT FERRIC-CHELATE REDUCTASE"/>
    <property type="match status" value="1"/>
</dbReference>
<dbReference type="PANTHER" id="PTHR30157">
    <property type="entry name" value="FERRIC REDUCTASE, NADPH-DEPENDENT"/>
    <property type="match status" value="1"/>
</dbReference>
<sequence length="309" mass="34389">MTSLDTTGTGTSDYVERIHRAVVTGVKQLGPGMIRVTLGGDDLHDYPTTGVGDEYVRLFFPDEAHLEPRLPFVSGRGWDYEEGVEPSQMRTYTIRDHRPGEVDIDFVVHEGGIASTWVLGAKPGYVLGINPPRDLYALPAGVTKQMLICDEPALPAALRVAELTPDVETEIVCEIRDAGYELFPSTDLKAANWVRGSGNGHRPSRLVETVKRLDIPNDGSVYVWVAGETRVTREVRSHLRHTLGLPGSAYKVVGYWTYEVEAWSAKWEALDESVRQQIMDLYAEPEDGEQVDEEARIDEVFRIYASVGL</sequence>
<protein>
    <submittedName>
        <fullName evidence="2">Siderophore-interacting protein</fullName>
    </submittedName>
</protein>
<dbReference type="EMBL" id="WBJX01000004">
    <property type="protein sequence ID" value="KAB1637300.1"/>
    <property type="molecule type" value="Genomic_DNA"/>
</dbReference>
<evidence type="ECO:0000259" key="1">
    <source>
        <dbReference type="PROSITE" id="PS51384"/>
    </source>
</evidence>
<feature type="domain" description="FAD-binding FR-type" evidence="1">
    <location>
        <begin position="16"/>
        <end position="139"/>
    </location>
</feature>
<dbReference type="GO" id="GO:0016491">
    <property type="term" value="F:oxidoreductase activity"/>
    <property type="evidence" value="ECO:0007669"/>
    <property type="project" value="InterPro"/>
</dbReference>
<dbReference type="Gene3D" id="3.40.50.80">
    <property type="entry name" value="Nucleotide-binding domain of ferredoxin-NADP reductase (FNR) module"/>
    <property type="match status" value="1"/>
</dbReference>
<dbReference type="Pfam" id="PF04954">
    <property type="entry name" value="SIP"/>
    <property type="match status" value="1"/>
</dbReference>
<dbReference type="CDD" id="cd06193">
    <property type="entry name" value="siderophore_interacting"/>
    <property type="match status" value="1"/>
</dbReference>
<dbReference type="InterPro" id="IPR039374">
    <property type="entry name" value="SIP_fam"/>
</dbReference>
<dbReference type="InterPro" id="IPR017927">
    <property type="entry name" value="FAD-bd_FR_type"/>
</dbReference>
<dbReference type="RefSeq" id="WP_151424323.1">
    <property type="nucleotide sequence ID" value="NZ_WBJX01000004.1"/>
</dbReference>
<gene>
    <name evidence="2" type="ORF">F8O03_13590</name>
</gene>
<organism evidence="2 3">
    <name type="scientific">Pseudoclavibacter terrae</name>
    <dbReference type="NCBI Taxonomy" id="1530195"/>
    <lineage>
        <taxon>Bacteria</taxon>
        <taxon>Bacillati</taxon>
        <taxon>Actinomycetota</taxon>
        <taxon>Actinomycetes</taxon>
        <taxon>Micrococcales</taxon>
        <taxon>Microbacteriaceae</taxon>
        <taxon>Pseudoclavibacter</taxon>
    </lineage>
</organism>
<dbReference type="InterPro" id="IPR017938">
    <property type="entry name" value="Riboflavin_synthase-like_b-brl"/>
</dbReference>
<comment type="caution">
    <text evidence="2">The sequence shown here is derived from an EMBL/GenBank/DDBJ whole genome shotgun (WGS) entry which is preliminary data.</text>
</comment>
<dbReference type="PROSITE" id="PS51384">
    <property type="entry name" value="FAD_FR"/>
    <property type="match status" value="1"/>
</dbReference>
<accession>A0A7J5B0B1</accession>
<name>A0A7J5B0B1_9MICO</name>